<evidence type="ECO:0000313" key="2">
    <source>
        <dbReference type="Proteomes" id="UP001174908"/>
    </source>
</evidence>
<dbReference type="Proteomes" id="UP001174908">
    <property type="component" value="Unassembled WGS sequence"/>
</dbReference>
<keyword evidence="2" id="KW-1185">Reference proteome</keyword>
<dbReference type="InterPro" id="IPR006311">
    <property type="entry name" value="TAT_signal"/>
</dbReference>
<organism evidence="1 2">
    <name type="scientific">Variovorax dokdonensis</name>
    <dbReference type="NCBI Taxonomy" id="344883"/>
    <lineage>
        <taxon>Bacteria</taxon>
        <taxon>Pseudomonadati</taxon>
        <taxon>Pseudomonadota</taxon>
        <taxon>Betaproteobacteria</taxon>
        <taxon>Burkholderiales</taxon>
        <taxon>Comamonadaceae</taxon>
        <taxon>Variovorax</taxon>
    </lineage>
</organism>
<gene>
    <name evidence="1" type="ORF">QTH91_09495</name>
</gene>
<name>A0ABT7N9T9_9BURK</name>
<dbReference type="PANTHER" id="PTHR43737:SF1">
    <property type="entry name" value="DUF1501 DOMAIN-CONTAINING PROTEIN"/>
    <property type="match status" value="1"/>
</dbReference>
<evidence type="ECO:0000313" key="1">
    <source>
        <dbReference type="EMBL" id="MDM0044714.1"/>
    </source>
</evidence>
<dbReference type="InterPro" id="IPR010869">
    <property type="entry name" value="DUF1501"/>
</dbReference>
<proteinExistence type="predicted"/>
<dbReference type="PANTHER" id="PTHR43737">
    <property type="entry name" value="BLL7424 PROTEIN"/>
    <property type="match status" value="1"/>
</dbReference>
<comment type="caution">
    <text evidence="1">The sequence shown here is derived from an EMBL/GenBank/DDBJ whole genome shotgun (WGS) entry which is preliminary data.</text>
</comment>
<dbReference type="Pfam" id="PF07394">
    <property type="entry name" value="DUF1501"/>
    <property type="match status" value="1"/>
</dbReference>
<protein>
    <submittedName>
        <fullName evidence="1">DUF1501 domain-containing protein</fullName>
    </submittedName>
</protein>
<accession>A0ABT7N9T9</accession>
<dbReference type="PROSITE" id="PS51318">
    <property type="entry name" value="TAT"/>
    <property type="match status" value="1"/>
</dbReference>
<dbReference type="EMBL" id="JASZYV010000002">
    <property type="protein sequence ID" value="MDM0044714.1"/>
    <property type="molecule type" value="Genomic_DNA"/>
</dbReference>
<sequence>MHVIDPQGHTRRAFLRRSGALAMAGSAMPFAMTLAAMGEAAAQSAPGDDYKALVCVFLFGGCDYGNTVITYDDASHAKYTAIRVAQASGGIAIAKDALAATALTPSTALPDGRQYALHPSMTAMKAMFDAGTAAVQLNVGPLVIPLNRALYNNGNKKLYPVPPKLFSHNDQQSTWQSSRPEGSTVGWGGNIGDIVLGGNTNSLFTCISVAGNAVFLSGDHALQYQVGTGGAVKINSMSGTGSVFGSTKVREAMSLLTQKTRAHTLENEYGVVTTRAVNAEGQVNGAIGTPFTFGASGDYPDTGLHRQLGMVARLIRGRTSLGARRQVFFVSLGGFDLHDNLIARQGPLLQQLSQSISDFHTKMLPADVAGKVTTFTASDFGRTLSSNGDGTDHGWGSHHFIAGGAVKGGAIYGAPPPVSVENKSGLEGYDGHVGQGRLIPTTSVDQYGATMGKWFGLNDAQLLEILPNLSNFGAGSIDIGGVSHSYPRDVGFMKPA</sequence>
<dbReference type="RefSeq" id="WP_286659833.1">
    <property type="nucleotide sequence ID" value="NZ_JASZYV010000002.1"/>
</dbReference>
<reference evidence="1" key="1">
    <citation type="submission" date="2023-06" db="EMBL/GenBank/DDBJ databases">
        <authorList>
            <person name="Jiang Y."/>
            <person name="Liu Q."/>
        </authorList>
    </citation>
    <scope>NUCLEOTIDE SEQUENCE</scope>
    <source>
        <strain evidence="1">CGMCC 1.12089</strain>
    </source>
</reference>